<dbReference type="OrthoDB" id="1100432at2759"/>
<organism evidence="3 4">
    <name type="scientific">Edaphochlamys debaryana</name>
    <dbReference type="NCBI Taxonomy" id="47281"/>
    <lineage>
        <taxon>Eukaryota</taxon>
        <taxon>Viridiplantae</taxon>
        <taxon>Chlorophyta</taxon>
        <taxon>core chlorophytes</taxon>
        <taxon>Chlorophyceae</taxon>
        <taxon>CS clade</taxon>
        <taxon>Chlamydomonadales</taxon>
        <taxon>Chlamydomonadales incertae sedis</taxon>
        <taxon>Edaphochlamys</taxon>
    </lineage>
</organism>
<feature type="compositionally biased region" description="Low complexity" evidence="1">
    <location>
        <begin position="96"/>
        <end position="105"/>
    </location>
</feature>
<dbReference type="Proteomes" id="UP000612055">
    <property type="component" value="Unassembled WGS sequence"/>
</dbReference>
<evidence type="ECO:0000259" key="2">
    <source>
        <dbReference type="Pfam" id="PF25498"/>
    </source>
</evidence>
<feature type="compositionally biased region" description="Low complexity" evidence="1">
    <location>
        <begin position="40"/>
        <end position="56"/>
    </location>
</feature>
<feature type="domain" description="DUF7912" evidence="2">
    <location>
        <begin position="259"/>
        <end position="342"/>
    </location>
</feature>
<proteinExistence type="inferred from homology"/>
<dbReference type="InterPro" id="IPR003728">
    <property type="entry name" value="Ribosome_maturation_RimP"/>
</dbReference>
<accession>A0A835YAM6</accession>
<dbReference type="EMBL" id="JAEHOE010000012">
    <property type="protein sequence ID" value="KAG2497798.1"/>
    <property type="molecule type" value="Genomic_DNA"/>
</dbReference>
<sequence>MDRSLATATCSSSPAALVHRRHLRHAVPCGQTARPSACTAPPAVSRLASRPASLAPSPAPTTRRSIHPLVCSAAKGGSEAKGKGGKGKPQAPAPPAKTKGAAAKAAAEEEDEDEGEDGFLLDEDLEEMEEGEYEDEDEFGEDEDEGSEGDYASLLEPDDAPREVATGGTAWGEAVLRAAQEVLAQPALKGLELYLFRALPGQRKVDIRLDKLDDVYGSPSIDDIERFQRGMFAVLERELGAEEAGDISFEVSSPGAERIVRVPDELERFGGLPLRVEYRQPDGQPGSSVLVLEALDAAAASTAWRLANVRANATVKGRALTKKQLAQKVALPLADIVRVRIHVDF</sequence>
<dbReference type="GO" id="GO:0042274">
    <property type="term" value="P:ribosomal small subunit biogenesis"/>
    <property type="evidence" value="ECO:0007669"/>
    <property type="project" value="InterPro"/>
</dbReference>
<feature type="region of interest" description="Disordered" evidence="1">
    <location>
        <begin position="30"/>
        <end position="165"/>
    </location>
</feature>
<dbReference type="AlphaFoldDB" id="A0A835YAM6"/>
<reference evidence="3" key="1">
    <citation type="journal article" date="2020" name="bioRxiv">
        <title>Comparative genomics of Chlamydomonas.</title>
        <authorList>
            <person name="Craig R.J."/>
            <person name="Hasan A.R."/>
            <person name="Ness R.W."/>
            <person name="Keightley P.D."/>
        </authorList>
    </citation>
    <scope>NUCLEOTIDE SEQUENCE</scope>
    <source>
        <strain evidence="3">CCAP 11/70</strain>
    </source>
</reference>
<name>A0A835YAM6_9CHLO</name>
<gene>
    <name evidence="3" type="ORF">HYH03_004069</name>
</gene>
<keyword evidence="4" id="KW-1185">Reference proteome</keyword>
<evidence type="ECO:0000256" key="1">
    <source>
        <dbReference type="SAM" id="MobiDB-lite"/>
    </source>
</evidence>
<dbReference type="InterPro" id="IPR057234">
    <property type="entry name" value="DUF7912"/>
</dbReference>
<evidence type="ECO:0000313" key="4">
    <source>
        <dbReference type="Proteomes" id="UP000612055"/>
    </source>
</evidence>
<evidence type="ECO:0000313" key="3">
    <source>
        <dbReference type="EMBL" id="KAG2497798.1"/>
    </source>
</evidence>
<feature type="compositionally biased region" description="Acidic residues" evidence="1">
    <location>
        <begin position="108"/>
        <end position="148"/>
    </location>
</feature>
<dbReference type="HAMAP" id="MF_01077">
    <property type="entry name" value="RimP"/>
    <property type="match status" value="1"/>
</dbReference>
<dbReference type="PANTHER" id="PTHR34544">
    <property type="entry name" value="OSJNBA0006B20.18 PROTEIN"/>
    <property type="match status" value="1"/>
</dbReference>
<dbReference type="PANTHER" id="PTHR34544:SF3">
    <property type="entry name" value="OS07G0155200 PROTEIN"/>
    <property type="match status" value="1"/>
</dbReference>
<protein>
    <recommendedName>
        <fullName evidence="2">DUF7912 domain-containing protein</fullName>
    </recommendedName>
</protein>
<dbReference type="Pfam" id="PF25498">
    <property type="entry name" value="DUF7912"/>
    <property type="match status" value="1"/>
</dbReference>
<comment type="caution">
    <text evidence="3">The sequence shown here is derived from an EMBL/GenBank/DDBJ whole genome shotgun (WGS) entry which is preliminary data.</text>
</comment>